<gene>
    <name evidence="4" type="ORF">RM553_13115</name>
</gene>
<proteinExistence type="inferred from homology"/>
<evidence type="ECO:0000313" key="5">
    <source>
        <dbReference type="Proteomes" id="UP001262889"/>
    </source>
</evidence>
<feature type="coiled-coil region" evidence="2">
    <location>
        <begin position="161"/>
        <end position="188"/>
    </location>
</feature>
<evidence type="ECO:0000259" key="3">
    <source>
        <dbReference type="Pfam" id="PF25917"/>
    </source>
</evidence>
<accession>A0ABU3CBQ7</accession>
<evidence type="ECO:0000313" key="4">
    <source>
        <dbReference type="EMBL" id="MDT0643776.1"/>
    </source>
</evidence>
<comment type="similarity">
    <text evidence="1">Belongs to the membrane fusion protein (MFP) (TC 8.A.1) family.</text>
</comment>
<dbReference type="Pfam" id="PF25917">
    <property type="entry name" value="BSH_RND"/>
    <property type="match status" value="1"/>
</dbReference>
<sequence>MSTKKIVIICAAILLAGAAVTFIIFSTEPTAKSEGATRQSAMLVDVVKVEKGDYRPMIVATGTVSPVEDVMLSPLVGGQIVRRDESFTPGGFVKKGEILLQIDPSDYRNTLEMRKSDLLQTQTNLDMEMGRQQVARQDLQLIGGDTLSREERSLVLRQPQLNAVKGNIKAAEAAVEQARLNLARTTIKAPFNAHVLSQNVTLGSQVAPGDNLGRLVGTNSYWVNLTVPVGKLQWLNFPGSEEDKGSMVKIINSTAWPAEAFRTGYLDKQVGALDAETRLARILVKVPDPLAQADSLQDKPELMIGSFVEAQMIGEEIEDVARINRDLVRSNQTVWVMKKGKLVIRKVEILLSDADYAYISKGLEEGELVVTTNLSTVAEGLDLRRAADSTAAGNEEMEGTEE</sequence>
<organism evidence="4 5">
    <name type="scientific">Autumnicola tepida</name>
    <dbReference type="NCBI Taxonomy" id="3075595"/>
    <lineage>
        <taxon>Bacteria</taxon>
        <taxon>Pseudomonadati</taxon>
        <taxon>Bacteroidota</taxon>
        <taxon>Flavobacteriia</taxon>
        <taxon>Flavobacteriales</taxon>
        <taxon>Flavobacteriaceae</taxon>
        <taxon>Autumnicola</taxon>
    </lineage>
</organism>
<dbReference type="PANTHER" id="PTHR30469:SF12">
    <property type="entry name" value="MULTIDRUG RESISTANCE PROTEIN MDTA"/>
    <property type="match status" value="1"/>
</dbReference>
<dbReference type="PANTHER" id="PTHR30469">
    <property type="entry name" value="MULTIDRUG RESISTANCE PROTEIN MDTA"/>
    <property type="match status" value="1"/>
</dbReference>
<keyword evidence="5" id="KW-1185">Reference proteome</keyword>
<dbReference type="Proteomes" id="UP001262889">
    <property type="component" value="Unassembled WGS sequence"/>
</dbReference>
<reference evidence="4 5" key="1">
    <citation type="submission" date="2023-09" db="EMBL/GenBank/DDBJ databases">
        <authorList>
            <person name="Rey-Velasco X."/>
        </authorList>
    </citation>
    <scope>NUCLEOTIDE SEQUENCE [LARGE SCALE GENOMIC DNA]</scope>
    <source>
        <strain evidence="4 5">F363</strain>
    </source>
</reference>
<dbReference type="InterPro" id="IPR058625">
    <property type="entry name" value="MdtA-like_BSH"/>
</dbReference>
<evidence type="ECO:0000256" key="2">
    <source>
        <dbReference type="SAM" id="Coils"/>
    </source>
</evidence>
<keyword evidence="2" id="KW-0175">Coiled coil</keyword>
<dbReference type="Gene3D" id="1.10.287.470">
    <property type="entry name" value="Helix hairpin bin"/>
    <property type="match status" value="1"/>
</dbReference>
<dbReference type="Gene3D" id="2.40.30.170">
    <property type="match status" value="1"/>
</dbReference>
<comment type="caution">
    <text evidence="4">The sequence shown here is derived from an EMBL/GenBank/DDBJ whole genome shotgun (WGS) entry which is preliminary data.</text>
</comment>
<feature type="domain" description="Multidrug resistance protein MdtA-like barrel-sandwich hybrid" evidence="3">
    <location>
        <begin position="70"/>
        <end position="213"/>
    </location>
</feature>
<dbReference type="Gene3D" id="2.40.50.100">
    <property type="match status" value="1"/>
</dbReference>
<evidence type="ECO:0000256" key="1">
    <source>
        <dbReference type="ARBA" id="ARBA00009477"/>
    </source>
</evidence>
<dbReference type="NCBIfam" id="TIGR01730">
    <property type="entry name" value="RND_mfp"/>
    <property type="match status" value="1"/>
</dbReference>
<dbReference type="InterPro" id="IPR006143">
    <property type="entry name" value="RND_pump_MFP"/>
</dbReference>
<protein>
    <submittedName>
        <fullName evidence="4">Efflux RND transporter periplasmic adaptor subunit</fullName>
    </submittedName>
</protein>
<dbReference type="RefSeq" id="WP_311535395.1">
    <property type="nucleotide sequence ID" value="NZ_JAVRHQ010000016.1"/>
</dbReference>
<dbReference type="SUPFAM" id="SSF111369">
    <property type="entry name" value="HlyD-like secretion proteins"/>
    <property type="match status" value="1"/>
</dbReference>
<dbReference type="Gene3D" id="2.40.420.20">
    <property type="match status" value="1"/>
</dbReference>
<dbReference type="EMBL" id="JAVRHQ010000016">
    <property type="protein sequence ID" value="MDT0643776.1"/>
    <property type="molecule type" value="Genomic_DNA"/>
</dbReference>
<name>A0ABU3CBQ7_9FLAO</name>